<reference evidence="4 5" key="1">
    <citation type="journal article" date="2020" name="Mol. Plant">
        <title>The Chromosome-Based Rubber Tree Genome Provides New Insights into Spurge Genome Evolution and Rubber Biosynthesis.</title>
        <authorList>
            <person name="Liu J."/>
            <person name="Shi C."/>
            <person name="Shi C.C."/>
            <person name="Li W."/>
            <person name="Zhang Q.J."/>
            <person name="Zhang Y."/>
            <person name="Li K."/>
            <person name="Lu H.F."/>
            <person name="Shi C."/>
            <person name="Zhu S.T."/>
            <person name="Xiao Z.Y."/>
            <person name="Nan H."/>
            <person name="Yue Y."/>
            <person name="Zhu X.G."/>
            <person name="Wu Y."/>
            <person name="Hong X.N."/>
            <person name="Fan G.Y."/>
            <person name="Tong Y."/>
            <person name="Zhang D."/>
            <person name="Mao C.L."/>
            <person name="Liu Y.L."/>
            <person name="Hao S.J."/>
            <person name="Liu W.Q."/>
            <person name="Lv M.Q."/>
            <person name="Zhang H.B."/>
            <person name="Liu Y."/>
            <person name="Hu-Tang G.R."/>
            <person name="Wang J.P."/>
            <person name="Wang J.H."/>
            <person name="Sun Y.H."/>
            <person name="Ni S.B."/>
            <person name="Chen W.B."/>
            <person name="Zhang X.C."/>
            <person name="Jiao Y.N."/>
            <person name="Eichler E.E."/>
            <person name="Li G.H."/>
            <person name="Liu X."/>
            <person name="Gao L.Z."/>
        </authorList>
    </citation>
    <scope>NUCLEOTIDE SEQUENCE [LARGE SCALE GENOMIC DNA]</scope>
    <source>
        <strain evidence="5">cv. GT1</strain>
        <tissue evidence="4">Leaf</tissue>
    </source>
</reference>
<dbReference type="GO" id="GO:0036503">
    <property type="term" value="P:ERAD pathway"/>
    <property type="evidence" value="ECO:0007669"/>
    <property type="project" value="TreeGrafter"/>
</dbReference>
<organism evidence="4 5">
    <name type="scientific">Hevea brasiliensis</name>
    <name type="common">Para rubber tree</name>
    <name type="synonym">Siphonia brasiliensis</name>
    <dbReference type="NCBI Taxonomy" id="3981"/>
    <lineage>
        <taxon>Eukaryota</taxon>
        <taxon>Viridiplantae</taxon>
        <taxon>Streptophyta</taxon>
        <taxon>Embryophyta</taxon>
        <taxon>Tracheophyta</taxon>
        <taxon>Spermatophyta</taxon>
        <taxon>Magnoliopsida</taxon>
        <taxon>eudicotyledons</taxon>
        <taxon>Gunneridae</taxon>
        <taxon>Pentapetalae</taxon>
        <taxon>rosids</taxon>
        <taxon>fabids</taxon>
        <taxon>Malpighiales</taxon>
        <taxon>Euphorbiaceae</taxon>
        <taxon>Crotonoideae</taxon>
        <taxon>Micrandreae</taxon>
        <taxon>Hevea</taxon>
    </lineage>
</organism>
<dbReference type="GO" id="GO:0018279">
    <property type="term" value="P:protein N-linked glycosylation via asparagine"/>
    <property type="evidence" value="ECO:0007669"/>
    <property type="project" value="TreeGrafter"/>
</dbReference>
<keyword evidence="5" id="KW-1185">Reference proteome</keyword>
<keyword evidence="2" id="KW-0732">Signal</keyword>
<feature type="region of interest" description="Disordered" evidence="1">
    <location>
        <begin position="139"/>
        <end position="166"/>
    </location>
</feature>
<comment type="caution">
    <text evidence="4">The sequence shown here is derived from an EMBL/GenBank/DDBJ whole genome shotgun (WGS) entry which is preliminary data.</text>
</comment>
<dbReference type="GO" id="GO:0003980">
    <property type="term" value="F:UDP-glucose:glycoprotein glucosyltransferase activity"/>
    <property type="evidence" value="ECO:0007669"/>
    <property type="project" value="InterPro"/>
</dbReference>
<evidence type="ECO:0000256" key="1">
    <source>
        <dbReference type="SAM" id="MobiDB-lite"/>
    </source>
</evidence>
<evidence type="ECO:0000313" key="4">
    <source>
        <dbReference type="EMBL" id="KAF2319839.1"/>
    </source>
</evidence>
<dbReference type="AlphaFoldDB" id="A0A6A6N6P2"/>
<feature type="signal peptide" evidence="2">
    <location>
        <begin position="1"/>
        <end position="28"/>
    </location>
</feature>
<dbReference type="InterPro" id="IPR040693">
    <property type="entry name" value="UGGT_TRXL_1"/>
</dbReference>
<feature type="domain" description="UGGT thioredoxin-like" evidence="3">
    <location>
        <begin position="47"/>
        <end position="200"/>
    </location>
</feature>
<dbReference type="PANTHER" id="PTHR11226">
    <property type="entry name" value="UDP-GLUCOSE GLYCOPROTEIN:GLUCOSYLTRANSFERASE"/>
    <property type="match status" value="1"/>
</dbReference>
<evidence type="ECO:0000313" key="5">
    <source>
        <dbReference type="Proteomes" id="UP000467840"/>
    </source>
</evidence>
<sequence>MEARSRSGFCVLIILLCVSFSGIVSVCGESRRPKNVQVAVRAKWEGTPVLLEAGELLSKEWKDLYWEFIEVWLRAEEDESDSHTARDCLKRIIKHGRSLLSDPLASLFEFSLILRSAAPRLVLYRQLAEDSLSSFPLSDDSISNNDSGEIAETSEENESKRADPLLVGVNPKSPGGKCCWVDTGGALFFDVAELLLWLHNPAKLQFHVTLVEAARQGRIKYVVRPVLPSGCEEKVGNCGTVGAKDSLNLGGYGVELALKNMEYKAMDDSAIKKGVTLEDPRTEDLSQEVRGFIFSKILERKPELTSEIMAFRDYLLSSTVSDTLMFGN</sequence>
<proteinExistence type="predicted"/>
<dbReference type="Pfam" id="PF18400">
    <property type="entry name" value="Thioredoxin_12"/>
    <property type="match status" value="1"/>
</dbReference>
<dbReference type="PANTHER" id="PTHR11226:SF0">
    <property type="entry name" value="UDP-GLUCOSE:GLYCOPROTEIN GLUCOSYLTRANSFERASE"/>
    <property type="match status" value="1"/>
</dbReference>
<dbReference type="Proteomes" id="UP000467840">
    <property type="component" value="Chromosome 10"/>
</dbReference>
<dbReference type="EMBL" id="JAAGAX010000003">
    <property type="protein sequence ID" value="KAF2319839.1"/>
    <property type="molecule type" value="Genomic_DNA"/>
</dbReference>
<dbReference type="InterPro" id="IPR009448">
    <property type="entry name" value="UDP-g_GGtrans"/>
</dbReference>
<dbReference type="GO" id="GO:0051082">
    <property type="term" value="F:unfolded protein binding"/>
    <property type="evidence" value="ECO:0007669"/>
    <property type="project" value="TreeGrafter"/>
</dbReference>
<evidence type="ECO:0000259" key="3">
    <source>
        <dbReference type="Pfam" id="PF18400"/>
    </source>
</evidence>
<name>A0A6A6N6P2_HEVBR</name>
<accession>A0A6A6N6P2</accession>
<evidence type="ECO:0000256" key="2">
    <source>
        <dbReference type="SAM" id="SignalP"/>
    </source>
</evidence>
<dbReference type="GO" id="GO:0005783">
    <property type="term" value="C:endoplasmic reticulum"/>
    <property type="evidence" value="ECO:0007669"/>
    <property type="project" value="TreeGrafter"/>
</dbReference>
<gene>
    <name evidence="4" type="ORF">GH714_019547</name>
</gene>
<feature type="chain" id="PRO_5025380025" description="UGGT thioredoxin-like domain-containing protein" evidence="2">
    <location>
        <begin position="29"/>
        <end position="328"/>
    </location>
</feature>
<protein>
    <recommendedName>
        <fullName evidence="3">UGGT thioredoxin-like domain-containing protein</fullName>
    </recommendedName>
</protein>